<sequence>MPPKRRKKPPDLHLTTPPPIPRRGFLLFNDHLSTRFLESVAVSPKICAGIAYFTAFVCRPCIESLVWMMYFNRIFVDPCVLNTVREVAVSTSVQCSAVIADRHGKLPLNCASSSCQTQVSFSPIFHFQAQYMRCIYPFSMDQHVYMLCLHPWMLGHPISGDWFYTWLRLLSNSNPDVRFVYCLSWTFPLFLLSLPLTLKFAPTLAVLYTGVCWHLECVQPGRDEVRGKSSFVYDEALSETKLVFFDCVLWSYFNVQLSLYITQPWTELSIAVQIAAESMRFSQFRQIVLPYITEIWCNIKLVLSYAVCRLHDSVFCITGLNISLIVSLDYYLFGRTRIGLPSSFVL</sequence>
<organism evidence="1">
    <name type="scientific">Opuntia streptacantha</name>
    <name type="common">Prickly pear cactus</name>
    <name type="synonym">Opuntia cardona</name>
    <dbReference type="NCBI Taxonomy" id="393608"/>
    <lineage>
        <taxon>Eukaryota</taxon>
        <taxon>Viridiplantae</taxon>
        <taxon>Streptophyta</taxon>
        <taxon>Embryophyta</taxon>
        <taxon>Tracheophyta</taxon>
        <taxon>Spermatophyta</taxon>
        <taxon>Magnoliopsida</taxon>
        <taxon>eudicotyledons</taxon>
        <taxon>Gunneridae</taxon>
        <taxon>Pentapetalae</taxon>
        <taxon>Caryophyllales</taxon>
        <taxon>Cactineae</taxon>
        <taxon>Cactaceae</taxon>
        <taxon>Opuntioideae</taxon>
        <taxon>Opuntia</taxon>
    </lineage>
</organism>
<reference evidence="1" key="2">
    <citation type="submission" date="2020-07" db="EMBL/GenBank/DDBJ databases">
        <authorList>
            <person name="Vera ALvarez R."/>
            <person name="Arias-Moreno D.M."/>
            <person name="Jimenez-Jacinto V."/>
            <person name="Jimenez-Bremont J.F."/>
            <person name="Swaminathan K."/>
            <person name="Moose S.P."/>
            <person name="Guerrero-Gonzalez M.L."/>
            <person name="Marino-Ramirez L."/>
            <person name="Landsman D."/>
            <person name="Rodriguez-Kessler M."/>
            <person name="Delgado-Sanchez P."/>
        </authorList>
    </citation>
    <scope>NUCLEOTIDE SEQUENCE</scope>
    <source>
        <tissue evidence="1">Cladode</tissue>
    </source>
</reference>
<evidence type="ECO:0000313" key="1">
    <source>
        <dbReference type="EMBL" id="MBA4661796.1"/>
    </source>
</evidence>
<proteinExistence type="predicted"/>
<dbReference type="AlphaFoldDB" id="A0A7C9A9L3"/>
<dbReference type="EMBL" id="GISG01213601">
    <property type="protein sequence ID" value="MBA4661796.1"/>
    <property type="molecule type" value="Transcribed_RNA"/>
</dbReference>
<protein>
    <submittedName>
        <fullName evidence="1">Uncharacterized protein</fullName>
    </submittedName>
</protein>
<accession>A0A7C9A9L3</accession>
<name>A0A7C9A9L3_OPUST</name>
<reference evidence="1" key="1">
    <citation type="journal article" date="2013" name="J. Plant Res.">
        <title>Effect of fungi and light on seed germination of three Opuntia species from semiarid lands of central Mexico.</title>
        <authorList>
            <person name="Delgado-Sanchez P."/>
            <person name="Jimenez-Bremont J.F."/>
            <person name="Guerrero-Gonzalez Mde L."/>
            <person name="Flores J."/>
        </authorList>
    </citation>
    <scope>NUCLEOTIDE SEQUENCE</scope>
    <source>
        <tissue evidence="1">Cladode</tissue>
    </source>
</reference>